<keyword evidence="4" id="KW-1185">Reference proteome</keyword>
<evidence type="ECO:0000313" key="3">
    <source>
        <dbReference type="EMBL" id="GGE04964.1"/>
    </source>
</evidence>
<proteinExistence type="predicted"/>
<dbReference type="PANTHER" id="PTHR12558">
    <property type="entry name" value="CELL DIVISION CYCLE 16,23,27"/>
    <property type="match status" value="1"/>
</dbReference>
<sequence length="556" mass="59369">MYRTLALLLLTAAAAPAAARQTEFAPSESALHGYVLGRYAASDDALGRAAAYFDDARSKDPGRPALARRAFDLAVAAGDRPRATDLAKQLVAAGAGDSDVEMVRLADAVLRKDWKSATLARSKIANAGYAAVVEPIVDAWVLFGSGDAAAGLAKLDPVNFSGFARAYIAEQRAHMLAADGRWSEAAAAYSELRAGTGAGISFLRAGEADALAMGGDRAGALKLLSGEDTVVEAARARLDAGKRIGALAPDPRRGIAWMMARLASDLSREKPVPLALLFARVSTFLAPELSATWLITGDVLSRSEQPETALTAYAQVPDNDPLFETAKLRRAETLERLGRDKDAGVLLSAATNSPAATADDWTRLGDWHRRADRHAEAITAYSRAISVAGQDDAGWGLYFLRGSMAERAGDWPKAEADLREALKRSPDEPMVLNYLGYSMLDRGISSPEAVGMVERAAKLRPGDGGVIDSLGWSQYRQGRFADAVASLEKASEREPTDPTVTEHLGDAYWRVGRRIEARFRWRAALDLDPSVKQGEAIRGKLAYGLDAAPGMTATKS</sequence>
<evidence type="ECO:0000256" key="2">
    <source>
        <dbReference type="SAM" id="SignalP"/>
    </source>
</evidence>
<protein>
    <recommendedName>
        <fullName evidence="5">Tetratricopeptide repeat protein</fullName>
    </recommendedName>
</protein>
<name>A0A916ZMT0_9SPHN</name>
<dbReference type="InterPro" id="IPR019734">
    <property type="entry name" value="TPR_rpt"/>
</dbReference>
<dbReference type="SUPFAM" id="SSF48452">
    <property type="entry name" value="TPR-like"/>
    <property type="match status" value="2"/>
</dbReference>
<feature type="repeat" description="TPR" evidence="1">
    <location>
        <begin position="358"/>
        <end position="391"/>
    </location>
</feature>
<evidence type="ECO:0000313" key="4">
    <source>
        <dbReference type="Proteomes" id="UP000635071"/>
    </source>
</evidence>
<dbReference type="PANTHER" id="PTHR12558:SF13">
    <property type="entry name" value="CELL DIVISION CYCLE PROTEIN 27 HOMOLOG"/>
    <property type="match status" value="1"/>
</dbReference>
<evidence type="ECO:0008006" key="5">
    <source>
        <dbReference type="Google" id="ProtNLM"/>
    </source>
</evidence>
<feature type="chain" id="PRO_5037642797" description="Tetratricopeptide repeat protein" evidence="2">
    <location>
        <begin position="20"/>
        <end position="556"/>
    </location>
</feature>
<dbReference type="AlphaFoldDB" id="A0A916ZMT0"/>
<accession>A0A916ZMT0</accession>
<comment type="caution">
    <text evidence="3">The sequence shown here is derived from an EMBL/GenBank/DDBJ whole genome shotgun (WGS) entry which is preliminary data.</text>
</comment>
<dbReference type="Gene3D" id="1.25.40.10">
    <property type="entry name" value="Tetratricopeptide repeat domain"/>
    <property type="match status" value="1"/>
</dbReference>
<keyword evidence="1" id="KW-0802">TPR repeat</keyword>
<dbReference type="EMBL" id="BMJM01000002">
    <property type="protein sequence ID" value="GGE04964.1"/>
    <property type="molecule type" value="Genomic_DNA"/>
</dbReference>
<dbReference type="PROSITE" id="PS50005">
    <property type="entry name" value="TPR"/>
    <property type="match status" value="1"/>
</dbReference>
<gene>
    <name evidence="3" type="ORF">GCM10011529_09160</name>
</gene>
<feature type="signal peptide" evidence="2">
    <location>
        <begin position="1"/>
        <end position="19"/>
    </location>
</feature>
<dbReference type="SMART" id="SM00028">
    <property type="entry name" value="TPR"/>
    <property type="match status" value="4"/>
</dbReference>
<evidence type="ECO:0000256" key="1">
    <source>
        <dbReference type="PROSITE-ProRule" id="PRU00339"/>
    </source>
</evidence>
<dbReference type="RefSeq" id="WP_188761726.1">
    <property type="nucleotide sequence ID" value="NZ_BMJM01000002.1"/>
</dbReference>
<dbReference type="Pfam" id="PF13432">
    <property type="entry name" value="TPR_16"/>
    <property type="match status" value="3"/>
</dbReference>
<keyword evidence="2" id="KW-0732">Signal</keyword>
<reference evidence="3" key="1">
    <citation type="journal article" date="2014" name="Int. J. Syst. Evol. Microbiol.">
        <title>Complete genome sequence of Corynebacterium casei LMG S-19264T (=DSM 44701T), isolated from a smear-ripened cheese.</title>
        <authorList>
            <consortium name="US DOE Joint Genome Institute (JGI-PGF)"/>
            <person name="Walter F."/>
            <person name="Albersmeier A."/>
            <person name="Kalinowski J."/>
            <person name="Ruckert C."/>
        </authorList>
    </citation>
    <scope>NUCLEOTIDE SEQUENCE</scope>
    <source>
        <strain evidence="3">CGMCC 1.15519</strain>
    </source>
</reference>
<dbReference type="Proteomes" id="UP000635071">
    <property type="component" value="Unassembled WGS sequence"/>
</dbReference>
<dbReference type="InterPro" id="IPR011990">
    <property type="entry name" value="TPR-like_helical_dom_sf"/>
</dbReference>
<reference evidence="3" key="2">
    <citation type="submission" date="2020-09" db="EMBL/GenBank/DDBJ databases">
        <authorList>
            <person name="Sun Q."/>
            <person name="Zhou Y."/>
        </authorList>
    </citation>
    <scope>NUCLEOTIDE SEQUENCE</scope>
    <source>
        <strain evidence="3">CGMCC 1.15519</strain>
    </source>
</reference>
<organism evidence="3 4">
    <name type="scientific">Sandarakinorhabdus glacialis</name>
    <dbReference type="NCBI Taxonomy" id="1614636"/>
    <lineage>
        <taxon>Bacteria</taxon>
        <taxon>Pseudomonadati</taxon>
        <taxon>Pseudomonadota</taxon>
        <taxon>Alphaproteobacteria</taxon>
        <taxon>Sphingomonadales</taxon>
        <taxon>Sphingosinicellaceae</taxon>
        <taxon>Sandarakinorhabdus</taxon>
    </lineage>
</organism>